<dbReference type="GO" id="GO:0000976">
    <property type="term" value="F:transcription cis-regulatory region binding"/>
    <property type="evidence" value="ECO:0007669"/>
    <property type="project" value="TreeGrafter"/>
</dbReference>
<dbReference type="InterPro" id="IPR001647">
    <property type="entry name" value="HTH_TetR"/>
</dbReference>
<gene>
    <name evidence="4" type="ORF">D0Z08_27405</name>
</gene>
<dbReference type="Gene3D" id="1.10.357.10">
    <property type="entry name" value="Tetracycline Repressor, domain 2"/>
    <property type="match status" value="1"/>
</dbReference>
<dbReference type="PRINTS" id="PR00455">
    <property type="entry name" value="HTHTETR"/>
</dbReference>
<dbReference type="AlphaFoldDB" id="A0A417XU44"/>
<protein>
    <submittedName>
        <fullName evidence="4">TetR/AcrR family transcriptional regulator</fullName>
    </submittedName>
</protein>
<feature type="domain" description="HTH tetR-type" evidence="3">
    <location>
        <begin position="20"/>
        <end position="80"/>
    </location>
</feature>
<evidence type="ECO:0000259" key="3">
    <source>
        <dbReference type="PROSITE" id="PS50977"/>
    </source>
</evidence>
<evidence type="ECO:0000256" key="2">
    <source>
        <dbReference type="PROSITE-ProRule" id="PRU00335"/>
    </source>
</evidence>
<name>A0A417XU44_9ACTN</name>
<evidence type="ECO:0000313" key="5">
    <source>
        <dbReference type="Proteomes" id="UP000283644"/>
    </source>
</evidence>
<proteinExistence type="predicted"/>
<organism evidence="4 5">
    <name type="scientific">Nocardioides immobilis</name>
    <dbReference type="NCBI Taxonomy" id="2049295"/>
    <lineage>
        <taxon>Bacteria</taxon>
        <taxon>Bacillati</taxon>
        <taxon>Actinomycetota</taxon>
        <taxon>Actinomycetes</taxon>
        <taxon>Propionibacteriales</taxon>
        <taxon>Nocardioidaceae</taxon>
        <taxon>Nocardioides</taxon>
    </lineage>
</organism>
<keyword evidence="1 2" id="KW-0238">DNA-binding</keyword>
<keyword evidence="5" id="KW-1185">Reference proteome</keyword>
<dbReference type="RefSeq" id="WP_118928531.1">
    <property type="nucleotide sequence ID" value="NZ_QXGH01000039.1"/>
</dbReference>
<evidence type="ECO:0000313" key="4">
    <source>
        <dbReference type="EMBL" id="RHW23825.1"/>
    </source>
</evidence>
<dbReference type="Pfam" id="PF00440">
    <property type="entry name" value="TetR_N"/>
    <property type="match status" value="1"/>
</dbReference>
<dbReference type="Proteomes" id="UP000283644">
    <property type="component" value="Unassembled WGS sequence"/>
</dbReference>
<dbReference type="PANTHER" id="PTHR30055:SF226">
    <property type="entry name" value="HTH-TYPE TRANSCRIPTIONAL REGULATOR PKSA"/>
    <property type="match status" value="1"/>
</dbReference>
<sequence length="213" mass="23670">MASKTAQGGPRYADYEARSRATQQHILDSAVEVLIELGYSGASTLKIQERAGVSRGRLLHQYPDRDTLLVAAVQHIAEARLTSTMSRDEWPAAAADRIDAAVSTLWSTYHQGYFWAATELWLAARSNARLAEALVPKEQALGGAIRSAIDEMFGPELTAHPAYVDLRELLNTSMRGVALTYTFDPRDPTLDPHVPTWQALARRELEVERRPSR</sequence>
<reference evidence="4 5" key="1">
    <citation type="submission" date="2018-09" db="EMBL/GenBank/DDBJ databases">
        <title>Genome sequencing of Nocardioides immobilis CCTCC AB 2017083 for comparison to Nocardioides silvaticus.</title>
        <authorList>
            <person name="Li C."/>
            <person name="Wang G."/>
        </authorList>
    </citation>
    <scope>NUCLEOTIDE SEQUENCE [LARGE SCALE GENOMIC DNA]</scope>
    <source>
        <strain evidence="4 5">CCTCC AB 2017083</strain>
    </source>
</reference>
<dbReference type="EMBL" id="QXGH01000039">
    <property type="protein sequence ID" value="RHW23825.1"/>
    <property type="molecule type" value="Genomic_DNA"/>
</dbReference>
<dbReference type="PROSITE" id="PS50977">
    <property type="entry name" value="HTH_TETR_2"/>
    <property type="match status" value="1"/>
</dbReference>
<comment type="caution">
    <text evidence="4">The sequence shown here is derived from an EMBL/GenBank/DDBJ whole genome shotgun (WGS) entry which is preliminary data.</text>
</comment>
<dbReference type="InterPro" id="IPR009057">
    <property type="entry name" value="Homeodomain-like_sf"/>
</dbReference>
<dbReference type="SUPFAM" id="SSF46689">
    <property type="entry name" value="Homeodomain-like"/>
    <property type="match status" value="1"/>
</dbReference>
<dbReference type="InterPro" id="IPR050109">
    <property type="entry name" value="HTH-type_TetR-like_transc_reg"/>
</dbReference>
<dbReference type="OrthoDB" id="4538622at2"/>
<dbReference type="GO" id="GO:0003700">
    <property type="term" value="F:DNA-binding transcription factor activity"/>
    <property type="evidence" value="ECO:0007669"/>
    <property type="project" value="TreeGrafter"/>
</dbReference>
<accession>A0A417XU44</accession>
<dbReference type="PANTHER" id="PTHR30055">
    <property type="entry name" value="HTH-TYPE TRANSCRIPTIONAL REGULATOR RUTR"/>
    <property type="match status" value="1"/>
</dbReference>
<evidence type="ECO:0000256" key="1">
    <source>
        <dbReference type="ARBA" id="ARBA00023125"/>
    </source>
</evidence>
<feature type="DNA-binding region" description="H-T-H motif" evidence="2">
    <location>
        <begin position="43"/>
        <end position="62"/>
    </location>
</feature>